<evidence type="ECO:0000256" key="4">
    <source>
        <dbReference type="ARBA" id="ARBA00022692"/>
    </source>
</evidence>
<organism evidence="9 10">
    <name type="scientific">Nonomuraea mangrovi</name>
    <dbReference type="NCBI Taxonomy" id="2316207"/>
    <lineage>
        <taxon>Bacteria</taxon>
        <taxon>Bacillati</taxon>
        <taxon>Actinomycetota</taxon>
        <taxon>Actinomycetes</taxon>
        <taxon>Streptosporangiales</taxon>
        <taxon>Streptosporangiaceae</taxon>
        <taxon>Nonomuraea</taxon>
    </lineage>
</organism>
<feature type="transmembrane region" description="Helical" evidence="7">
    <location>
        <begin position="196"/>
        <end position="215"/>
    </location>
</feature>
<keyword evidence="2" id="KW-0813">Transport</keyword>
<feature type="transmembrane region" description="Helical" evidence="7">
    <location>
        <begin position="107"/>
        <end position="125"/>
    </location>
</feature>
<evidence type="ECO:0000256" key="3">
    <source>
        <dbReference type="ARBA" id="ARBA00022475"/>
    </source>
</evidence>
<dbReference type="PROSITE" id="PS00216">
    <property type="entry name" value="SUGAR_TRANSPORT_1"/>
    <property type="match status" value="1"/>
</dbReference>
<dbReference type="Gene3D" id="1.20.1720.10">
    <property type="entry name" value="Multidrug resistance protein D"/>
    <property type="match status" value="1"/>
</dbReference>
<feature type="transmembrane region" description="Helical" evidence="7">
    <location>
        <begin position="137"/>
        <end position="156"/>
    </location>
</feature>
<dbReference type="PANTHER" id="PTHR42718">
    <property type="entry name" value="MAJOR FACILITATOR SUPERFAMILY MULTIDRUG TRANSPORTER MFSC"/>
    <property type="match status" value="1"/>
</dbReference>
<feature type="transmembrane region" description="Helical" evidence="7">
    <location>
        <begin position="258"/>
        <end position="280"/>
    </location>
</feature>
<name>A0ABW4SQJ6_9ACTN</name>
<feature type="transmembrane region" description="Helical" evidence="7">
    <location>
        <begin position="356"/>
        <end position="375"/>
    </location>
</feature>
<dbReference type="Proteomes" id="UP001597368">
    <property type="component" value="Unassembled WGS sequence"/>
</dbReference>
<dbReference type="PANTHER" id="PTHR42718:SF46">
    <property type="entry name" value="BLR6921 PROTEIN"/>
    <property type="match status" value="1"/>
</dbReference>
<feature type="transmembrane region" description="Helical" evidence="7">
    <location>
        <begin position="221"/>
        <end position="237"/>
    </location>
</feature>
<evidence type="ECO:0000256" key="7">
    <source>
        <dbReference type="SAM" id="Phobius"/>
    </source>
</evidence>
<gene>
    <name evidence="9" type="ORF">ACFSKW_08025</name>
</gene>
<dbReference type="Gene3D" id="1.20.1250.20">
    <property type="entry name" value="MFS general substrate transporter like domains"/>
    <property type="match status" value="1"/>
</dbReference>
<dbReference type="InterPro" id="IPR036259">
    <property type="entry name" value="MFS_trans_sf"/>
</dbReference>
<keyword evidence="10" id="KW-1185">Reference proteome</keyword>
<keyword evidence="3" id="KW-1003">Cell membrane</keyword>
<evidence type="ECO:0000256" key="5">
    <source>
        <dbReference type="ARBA" id="ARBA00022989"/>
    </source>
</evidence>
<feature type="transmembrane region" description="Helical" evidence="7">
    <location>
        <begin position="427"/>
        <end position="450"/>
    </location>
</feature>
<dbReference type="PROSITE" id="PS50850">
    <property type="entry name" value="MFS"/>
    <property type="match status" value="1"/>
</dbReference>
<sequence length="464" mass="47207">MTAHNKWAALALLAATQFVLILDLTIIGIASPIMGGELHLRPQELSWMTTAYTLVFGGLLLLGGRLSDYLGRRRVFVAGMLLFAAASLAGGLASTGALVIAARAVQGLAGALVAPAALSLVMTIFKDDPQLNKAMGVWGAVGGVGGAAGVVLGGLLTDWFGWRSVFFVNVPVGAVAALLAFRLLPAVRSTEARGGFDLAGAVTSTGGLALLTYAFEGSGTLWAGALAVVLLAAFLAIESRSKNPLMPLGIFRKRQLRAGNVLMFLVPVAMQPIFFILTLYTQFVLGYSPTQSGLSMVAIAVAVAVTASTVGGRALSRYGVRATAATGIVFMLAGIALYLRIDVDGGFLTSMLAPELLTGFGFGLMVVPATVAATAEASPGEAGLASGLMNVSQQTGISIGMAVLISLAATTTGGSTQPADLVAGYHAALWAAVAVMAVALAVALTMLPGLKAAAVSESRAQQPA</sequence>
<keyword evidence="6 7" id="KW-0472">Membrane</keyword>
<dbReference type="Pfam" id="PF07690">
    <property type="entry name" value="MFS_1"/>
    <property type="match status" value="1"/>
</dbReference>
<evidence type="ECO:0000256" key="2">
    <source>
        <dbReference type="ARBA" id="ARBA00022448"/>
    </source>
</evidence>
<comment type="subcellular location">
    <subcellularLocation>
        <location evidence="1">Cell membrane</location>
        <topology evidence="1">Multi-pass membrane protein</topology>
    </subcellularLocation>
</comment>
<feature type="transmembrane region" description="Helical" evidence="7">
    <location>
        <begin position="162"/>
        <end position="184"/>
    </location>
</feature>
<dbReference type="RefSeq" id="WP_379570730.1">
    <property type="nucleotide sequence ID" value="NZ_JBHUFV010000015.1"/>
</dbReference>
<dbReference type="InterPro" id="IPR011701">
    <property type="entry name" value="MFS"/>
</dbReference>
<dbReference type="EMBL" id="JBHUFV010000015">
    <property type="protein sequence ID" value="MFD1931419.1"/>
    <property type="molecule type" value="Genomic_DNA"/>
</dbReference>
<evidence type="ECO:0000313" key="10">
    <source>
        <dbReference type="Proteomes" id="UP001597368"/>
    </source>
</evidence>
<feature type="transmembrane region" description="Helical" evidence="7">
    <location>
        <begin position="292"/>
        <end position="310"/>
    </location>
</feature>
<feature type="transmembrane region" description="Helical" evidence="7">
    <location>
        <begin position="7"/>
        <end position="33"/>
    </location>
</feature>
<evidence type="ECO:0000256" key="1">
    <source>
        <dbReference type="ARBA" id="ARBA00004651"/>
    </source>
</evidence>
<feature type="domain" description="Major facilitator superfamily (MFS) profile" evidence="8">
    <location>
        <begin position="9"/>
        <end position="451"/>
    </location>
</feature>
<dbReference type="SUPFAM" id="SSF103473">
    <property type="entry name" value="MFS general substrate transporter"/>
    <property type="match status" value="1"/>
</dbReference>
<comment type="caution">
    <text evidence="9">The sequence shown here is derived from an EMBL/GenBank/DDBJ whole genome shotgun (WGS) entry which is preliminary data.</text>
</comment>
<evidence type="ECO:0000259" key="8">
    <source>
        <dbReference type="PROSITE" id="PS50850"/>
    </source>
</evidence>
<keyword evidence="5 7" id="KW-1133">Transmembrane helix</keyword>
<feature type="transmembrane region" description="Helical" evidence="7">
    <location>
        <begin position="45"/>
        <end position="63"/>
    </location>
</feature>
<evidence type="ECO:0000256" key="6">
    <source>
        <dbReference type="ARBA" id="ARBA00023136"/>
    </source>
</evidence>
<reference evidence="10" key="1">
    <citation type="journal article" date="2019" name="Int. J. Syst. Evol. Microbiol.">
        <title>The Global Catalogue of Microorganisms (GCM) 10K type strain sequencing project: providing services to taxonomists for standard genome sequencing and annotation.</title>
        <authorList>
            <consortium name="The Broad Institute Genomics Platform"/>
            <consortium name="The Broad Institute Genome Sequencing Center for Infectious Disease"/>
            <person name="Wu L."/>
            <person name="Ma J."/>
        </authorList>
    </citation>
    <scope>NUCLEOTIDE SEQUENCE [LARGE SCALE GENOMIC DNA]</scope>
    <source>
        <strain evidence="10">ICMP 6774ER</strain>
    </source>
</reference>
<evidence type="ECO:0000313" key="9">
    <source>
        <dbReference type="EMBL" id="MFD1931419.1"/>
    </source>
</evidence>
<feature type="transmembrane region" description="Helical" evidence="7">
    <location>
        <begin position="322"/>
        <end position="341"/>
    </location>
</feature>
<accession>A0ABW4SQJ6</accession>
<dbReference type="InterPro" id="IPR005829">
    <property type="entry name" value="Sugar_transporter_CS"/>
</dbReference>
<dbReference type="InterPro" id="IPR020846">
    <property type="entry name" value="MFS_dom"/>
</dbReference>
<dbReference type="CDD" id="cd17321">
    <property type="entry name" value="MFS_MMR_MDR_like"/>
    <property type="match status" value="1"/>
</dbReference>
<keyword evidence="4 7" id="KW-0812">Transmembrane</keyword>
<feature type="transmembrane region" description="Helical" evidence="7">
    <location>
        <begin position="396"/>
        <end position="415"/>
    </location>
</feature>
<proteinExistence type="predicted"/>
<protein>
    <submittedName>
        <fullName evidence="9">MFS transporter</fullName>
    </submittedName>
</protein>
<feature type="transmembrane region" description="Helical" evidence="7">
    <location>
        <begin position="75"/>
        <end position="101"/>
    </location>
</feature>